<keyword evidence="7 10" id="KW-0464">Manganese</keyword>
<evidence type="ECO:0000259" key="12">
    <source>
        <dbReference type="Pfam" id="PF01931"/>
    </source>
</evidence>
<evidence type="ECO:0000256" key="1">
    <source>
        <dbReference type="ARBA" id="ARBA00001936"/>
    </source>
</evidence>
<feature type="region of interest" description="Disordered" evidence="11">
    <location>
        <begin position="127"/>
        <end position="180"/>
    </location>
</feature>
<evidence type="ECO:0000256" key="6">
    <source>
        <dbReference type="ARBA" id="ARBA00023080"/>
    </source>
</evidence>
<dbReference type="NCBIfam" id="TIGR00258">
    <property type="entry name" value="inosine/xanthosine triphosphatase"/>
    <property type="match status" value="1"/>
</dbReference>
<comment type="similarity">
    <text evidence="10">Belongs to the YjjX NTPase family.</text>
</comment>
<dbReference type="InterPro" id="IPR029001">
    <property type="entry name" value="ITPase-like_fam"/>
</dbReference>
<comment type="cofactor">
    <cofactor evidence="1">
        <name>Mn(2+)</name>
        <dbReference type="ChEBI" id="CHEBI:29035"/>
    </cofactor>
</comment>
<feature type="domain" description="Non-canonical purine NTP phosphatase/PRRC1" evidence="12">
    <location>
        <begin position="204"/>
        <end position="366"/>
    </location>
</feature>
<keyword evidence="3 10" id="KW-0547">Nucleotide-binding</keyword>
<dbReference type="AlphaFoldDB" id="A0A0D6JSY7"/>
<dbReference type="Gene3D" id="3.40.50.1980">
    <property type="entry name" value="Nitrogenase molybdenum iron protein domain"/>
    <property type="match status" value="1"/>
</dbReference>
<evidence type="ECO:0000256" key="3">
    <source>
        <dbReference type="ARBA" id="ARBA00022741"/>
    </source>
</evidence>
<keyword evidence="5 10" id="KW-0460">Magnesium</keyword>
<evidence type="ECO:0000256" key="7">
    <source>
        <dbReference type="ARBA" id="ARBA00023211"/>
    </source>
</evidence>
<organism evidence="13 14">
    <name type="scientific">Haloferax massiliensis</name>
    <dbReference type="NCBI Taxonomy" id="1476858"/>
    <lineage>
        <taxon>Archaea</taxon>
        <taxon>Methanobacteriati</taxon>
        <taxon>Methanobacteriota</taxon>
        <taxon>Stenosarchaea group</taxon>
        <taxon>Halobacteria</taxon>
        <taxon>Halobacteriales</taxon>
        <taxon>Haloferacaceae</taxon>
        <taxon>Haloferax</taxon>
    </lineage>
</organism>
<dbReference type="GO" id="GO:0046872">
    <property type="term" value="F:metal ion binding"/>
    <property type="evidence" value="ECO:0007669"/>
    <property type="project" value="UniProtKB-KW"/>
</dbReference>
<dbReference type="Proteomes" id="UP000198902">
    <property type="component" value="Unassembled WGS sequence"/>
</dbReference>
<feature type="compositionally biased region" description="Basic residues" evidence="11">
    <location>
        <begin position="129"/>
        <end position="149"/>
    </location>
</feature>
<dbReference type="SUPFAM" id="SSF53807">
    <property type="entry name" value="Helical backbone' metal receptor"/>
    <property type="match status" value="1"/>
</dbReference>
<dbReference type="InterPro" id="IPR002786">
    <property type="entry name" value="Non_canon_purine_NTPase"/>
</dbReference>
<sequence>MAANPRVVSLAPSATAILTAAGLDAHVVGATVHSPTDKPVVGGWLNPDFDRVAELAADAVCTCDDLQSDVAAAARDRGYDVVHVAPATLDEVFDSFPVVCDAAGDAGAGATLAEDCRGVLARVADARRPRGVRGPRVERRRRGPRRRRLASQSAESGRRFRRRPTRATVAPRRRPPRAVGSLGDRIRRREITGRRASDMDIAVGSGNPVKRRAVERTCPDASVAAVAVDSGVSEQPTGHDETIAGAVTRAERALDAGDYDLGVGIEGGVATFSAGDGTDETDLYLVMWAAVTDGERVGRAAGPSLPLPARIADRIDAGEELGPVMDDVLGTDDIAKNEGAAGVFTGGRLTRTDALESAVTGAFAPFRCELY</sequence>
<comment type="catalytic activity">
    <reaction evidence="9 10">
        <text>XTP + H2O = XDP + phosphate + H(+)</text>
        <dbReference type="Rhea" id="RHEA:28406"/>
        <dbReference type="ChEBI" id="CHEBI:15377"/>
        <dbReference type="ChEBI" id="CHEBI:15378"/>
        <dbReference type="ChEBI" id="CHEBI:43474"/>
        <dbReference type="ChEBI" id="CHEBI:59884"/>
        <dbReference type="ChEBI" id="CHEBI:61314"/>
        <dbReference type="EC" id="3.6.1.73"/>
    </reaction>
</comment>
<evidence type="ECO:0000256" key="4">
    <source>
        <dbReference type="ARBA" id="ARBA00022801"/>
    </source>
</evidence>
<evidence type="ECO:0000313" key="13">
    <source>
        <dbReference type="EMBL" id="CQR50720.1"/>
    </source>
</evidence>
<dbReference type="Pfam" id="PF01931">
    <property type="entry name" value="NTPase_I-T"/>
    <property type="match status" value="1"/>
</dbReference>
<dbReference type="GO" id="GO:0000166">
    <property type="term" value="F:nucleotide binding"/>
    <property type="evidence" value="ECO:0007669"/>
    <property type="project" value="UniProtKB-KW"/>
</dbReference>
<dbReference type="EC" id="3.6.1.73" evidence="10"/>
<dbReference type="InterPro" id="IPR026533">
    <property type="entry name" value="NTPase/PRRC1"/>
</dbReference>
<name>A0A0D6JSY7_9EURY</name>
<evidence type="ECO:0000313" key="14">
    <source>
        <dbReference type="Proteomes" id="UP000198902"/>
    </source>
</evidence>
<dbReference type="InterPro" id="IPR050299">
    <property type="entry name" value="YjjX_NTPase"/>
</dbReference>
<dbReference type="GO" id="GO:0006772">
    <property type="term" value="P:thiamine metabolic process"/>
    <property type="evidence" value="ECO:0007669"/>
    <property type="project" value="TreeGrafter"/>
</dbReference>
<evidence type="ECO:0000256" key="2">
    <source>
        <dbReference type="ARBA" id="ARBA00022723"/>
    </source>
</evidence>
<dbReference type="PANTHER" id="PTHR34699:SF2">
    <property type="entry name" value="NON-CANONICAL PURINE NTP PHOSPHATASE_PRRC1 DOMAIN-CONTAINING PROTEIN"/>
    <property type="match status" value="1"/>
</dbReference>
<dbReference type="PANTHER" id="PTHR34699">
    <property type="match status" value="1"/>
</dbReference>
<evidence type="ECO:0000256" key="10">
    <source>
        <dbReference type="HAMAP-Rule" id="MF_00648"/>
    </source>
</evidence>
<dbReference type="Gene3D" id="3.90.950.10">
    <property type="match status" value="1"/>
</dbReference>
<keyword evidence="14" id="KW-1185">Reference proteome</keyword>
<comment type="subunit">
    <text evidence="10">Homodimer.</text>
</comment>
<comment type="cofactor">
    <cofactor evidence="10">
        <name>Mg(2+)</name>
        <dbReference type="ChEBI" id="CHEBI:18420"/>
    </cofactor>
    <cofactor evidence="10">
        <name>Mn(2+)</name>
        <dbReference type="ChEBI" id="CHEBI:29035"/>
    </cofactor>
    <text evidence="10">Binds 1 divalent metal cation per subunit; can use either Mg(2+) or Mn(2+).</text>
</comment>
<evidence type="ECO:0000256" key="11">
    <source>
        <dbReference type="SAM" id="MobiDB-lite"/>
    </source>
</evidence>
<comment type="catalytic activity">
    <reaction evidence="8 10">
        <text>ITP + H2O = IDP + phosphate + H(+)</text>
        <dbReference type="Rhea" id="RHEA:28330"/>
        <dbReference type="ChEBI" id="CHEBI:15377"/>
        <dbReference type="ChEBI" id="CHEBI:15378"/>
        <dbReference type="ChEBI" id="CHEBI:43474"/>
        <dbReference type="ChEBI" id="CHEBI:58280"/>
        <dbReference type="ChEBI" id="CHEBI:61402"/>
        <dbReference type="EC" id="3.6.1.73"/>
    </reaction>
</comment>
<dbReference type="EMBL" id="CSTE01000002">
    <property type="protein sequence ID" value="CQR50720.1"/>
    <property type="molecule type" value="Genomic_DNA"/>
</dbReference>
<dbReference type="SUPFAM" id="SSF52972">
    <property type="entry name" value="ITPase-like"/>
    <property type="match status" value="1"/>
</dbReference>
<feature type="binding site" evidence="10">
    <location>
        <position position="229"/>
    </location>
    <ligand>
        <name>Mg(2+)</name>
        <dbReference type="ChEBI" id="CHEBI:18420"/>
    </ligand>
</feature>
<feature type="compositionally biased region" description="Basic residues" evidence="11">
    <location>
        <begin position="159"/>
        <end position="176"/>
    </location>
</feature>
<keyword evidence="4 10" id="KW-0378">Hydrolase</keyword>
<reference evidence="14" key="1">
    <citation type="submission" date="2015-03" db="EMBL/GenBank/DDBJ databases">
        <authorList>
            <person name="Urmite Genomes"/>
        </authorList>
    </citation>
    <scope>NUCLEOTIDE SEQUENCE [LARGE SCALE GENOMIC DNA]</scope>
    <source>
        <strain evidence="14">Arc-Hr</strain>
    </source>
</reference>
<keyword evidence="2 10" id="KW-0479">Metal-binding</keyword>
<comment type="caution">
    <text evidence="10">Lacks conserved residue(s) required for the propagation of feature annotation.</text>
</comment>
<proteinExistence type="inferred from homology"/>
<accession>A0A0D6JSY7</accession>
<dbReference type="GO" id="GO:0009117">
    <property type="term" value="P:nucleotide metabolic process"/>
    <property type="evidence" value="ECO:0007669"/>
    <property type="project" value="UniProtKB-KW"/>
</dbReference>
<gene>
    <name evidence="13" type="primary">yjjX</name>
    <name evidence="13" type="ORF">BN996_02203</name>
</gene>
<evidence type="ECO:0000256" key="5">
    <source>
        <dbReference type="ARBA" id="ARBA00022842"/>
    </source>
</evidence>
<dbReference type="HAMAP" id="MF_00648">
    <property type="entry name" value="Non_canon_purine_NTPase_YjjX"/>
    <property type="match status" value="1"/>
</dbReference>
<protein>
    <recommendedName>
        <fullName evidence="10">Probable inosine/xanthosine triphosphatase</fullName>
        <shortName evidence="10">ITPase/XTPase</shortName>
        <ecNumber evidence="10">3.6.1.73</ecNumber>
    </recommendedName>
    <alternativeName>
        <fullName evidence="10">Non-canonical purine NTP phosphatase</fullName>
    </alternativeName>
    <alternativeName>
        <fullName evidence="10">Non-standard purine NTP phosphatase</fullName>
    </alternativeName>
    <alternativeName>
        <fullName evidence="10">Nucleoside-triphosphate phosphatase</fullName>
        <shortName evidence="10">NTPase</shortName>
    </alternativeName>
</protein>
<evidence type="ECO:0000256" key="9">
    <source>
        <dbReference type="ARBA" id="ARBA00048781"/>
    </source>
</evidence>
<comment type="function">
    <text evidence="10">Phosphatase that hydrolyzes non-canonical purine nucleotides such as XTP and ITP to their respective diphosphate derivatives. Probably excludes non-canonical purines from DNA/RNA precursor pool, thus preventing their incorporation into DNA/RNA and avoiding chromosomal lesions.</text>
</comment>
<evidence type="ECO:0000256" key="8">
    <source>
        <dbReference type="ARBA" id="ARBA00048174"/>
    </source>
</evidence>
<keyword evidence="6 10" id="KW-0546">Nucleotide metabolism</keyword>
<feature type="binding site" evidence="10">
    <location>
        <position position="258"/>
    </location>
    <ligand>
        <name>Mg(2+)</name>
        <dbReference type="ChEBI" id="CHEBI:18420"/>
    </ligand>
</feature>
<dbReference type="GO" id="GO:0103023">
    <property type="term" value="F:ITPase activity"/>
    <property type="evidence" value="ECO:0007669"/>
    <property type="project" value="UniProtKB-EC"/>
</dbReference>